<dbReference type="PANTHER" id="PTHR34614:SF2">
    <property type="entry name" value="TRANSPOSASE IS4-LIKE DOMAIN-CONTAINING PROTEIN"/>
    <property type="match status" value="1"/>
</dbReference>
<dbReference type="InterPro" id="IPR002559">
    <property type="entry name" value="Transposase_11"/>
</dbReference>
<comment type="caution">
    <text evidence="2">The sequence shown here is derived from an EMBL/GenBank/DDBJ whole genome shotgun (WGS) entry which is preliminary data.</text>
</comment>
<dbReference type="Proteomes" id="UP000070284">
    <property type="component" value="Unassembled WGS sequence"/>
</dbReference>
<dbReference type="SUPFAM" id="SSF53098">
    <property type="entry name" value="Ribonuclease H-like"/>
    <property type="match status" value="1"/>
</dbReference>
<sequence length="473" mass="55106">MPDLPDWVLKHKKKGVEIQERGEGNYYAYKITSKWDPEKGRPQKITEEYLGKVVKGKGIVPPKHKRKRKVEAVLETGNVQLLKHVFEPLEEGLKEEFPDSFQTILSMAALKLCYSSPLKNMKMHHETSWSHRVWSQASLSRNTFTERLREWGRNHGGRLRTYRSLLDDGDNIAIDLSQVFSESENIDWLEAGHNVLKEHRKQLQLLLIYNLSQHVPAFLKLLPGSIRDVSSLENAVREAGLEDALLVFDKSFWSGDNLDELEGRNLGYLAAIRRNAKMLETEPETAYEDYFSWRGRYIWYRSYSVERGVVHHFLDKKLRAEEENSLLQRIEDGKEEPETLEKKRDRLGTLALLTNRDFDSESAYRLYKQRDEIEKAFDGLMNTLEADKSYMQDREAIQGYMFVQFAALYAYSRILGILREKELVSKYSVRDVLTYLSKVYRVTVGGDLTSSEVPKKTRDMIEKLDLPITQNLR</sequence>
<dbReference type="GO" id="GO:0003677">
    <property type="term" value="F:DNA binding"/>
    <property type="evidence" value="ECO:0007669"/>
    <property type="project" value="InterPro"/>
</dbReference>
<feature type="domain" description="Transposase IS4-like" evidence="1">
    <location>
        <begin position="188"/>
        <end position="408"/>
    </location>
</feature>
<accession>A0A133UHK1</accession>
<reference evidence="2 3" key="1">
    <citation type="journal article" date="2016" name="Sci. Rep.">
        <title>Metabolic traits of an uncultured archaeal lineage -MSBL1- from brine pools of the Red Sea.</title>
        <authorList>
            <person name="Mwirichia R."/>
            <person name="Alam I."/>
            <person name="Rashid M."/>
            <person name="Vinu M."/>
            <person name="Ba-Alawi W."/>
            <person name="Anthony Kamau A."/>
            <person name="Kamanda Ngugi D."/>
            <person name="Goker M."/>
            <person name="Klenk H.P."/>
            <person name="Bajic V."/>
            <person name="Stingl U."/>
        </authorList>
    </citation>
    <scope>NUCLEOTIDE SEQUENCE [LARGE SCALE GENOMIC DNA]</scope>
    <source>
        <strain evidence="2">SCGC-AAA259E19</strain>
    </source>
</reference>
<organism evidence="2 3">
    <name type="scientific">candidate division MSBL1 archaeon SCGC-AAA259E19</name>
    <dbReference type="NCBI Taxonomy" id="1698264"/>
    <lineage>
        <taxon>Archaea</taxon>
        <taxon>Methanobacteriati</taxon>
        <taxon>Methanobacteriota</taxon>
        <taxon>candidate division MSBL1</taxon>
    </lineage>
</organism>
<dbReference type="Pfam" id="PF01609">
    <property type="entry name" value="DDE_Tnp_1"/>
    <property type="match status" value="1"/>
</dbReference>
<evidence type="ECO:0000259" key="1">
    <source>
        <dbReference type="Pfam" id="PF01609"/>
    </source>
</evidence>
<proteinExistence type="predicted"/>
<dbReference type="PANTHER" id="PTHR34614">
    <property type="match status" value="1"/>
</dbReference>
<keyword evidence="3" id="KW-1185">Reference proteome</keyword>
<dbReference type="AlphaFoldDB" id="A0A133UHK1"/>
<dbReference type="EMBL" id="LHXO01000101">
    <property type="protein sequence ID" value="KXA93714.1"/>
    <property type="molecule type" value="Genomic_DNA"/>
</dbReference>
<protein>
    <recommendedName>
        <fullName evidence="1">Transposase IS4-like domain-containing protein</fullName>
    </recommendedName>
</protein>
<dbReference type="InterPro" id="IPR012337">
    <property type="entry name" value="RNaseH-like_sf"/>
</dbReference>
<evidence type="ECO:0000313" key="3">
    <source>
        <dbReference type="Proteomes" id="UP000070284"/>
    </source>
</evidence>
<dbReference type="GO" id="GO:0006313">
    <property type="term" value="P:DNA transposition"/>
    <property type="evidence" value="ECO:0007669"/>
    <property type="project" value="InterPro"/>
</dbReference>
<gene>
    <name evidence="2" type="ORF">AKJ65_06060</name>
</gene>
<name>A0A133UHK1_9EURY</name>
<evidence type="ECO:0000313" key="2">
    <source>
        <dbReference type="EMBL" id="KXA93714.1"/>
    </source>
</evidence>
<dbReference type="GO" id="GO:0004803">
    <property type="term" value="F:transposase activity"/>
    <property type="evidence" value="ECO:0007669"/>
    <property type="project" value="InterPro"/>
</dbReference>